<evidence type="ECO:0000313" key="4">
    <source>
        <dbReference type="Proteomes" id="UP000646365"/>
    </source>
</evidence>
<dbReference type="Pfam" id="PF09851">
    <property type="entry name" value="SHOCT"/>
    <property type="match status" value="1"/>
</dbReference>
<evidence type="ECO:0000259" key="2">
    <source>
        <dbReference type="Pfam" id="PF09851"/>
    </source>
</evidence>
<accession>A0A8J2YYD7</accession>
<feature type="compositionally biased region" description="Low complexity" evidence="1">
    <location>
        <begin position="357"/>
        <end position="375"/>
    </location>
</feature>
<reference evidence="3" key="1">
    <citation type="journal article" date="2014" name="Int. J. Syst. Evol. Microbiol.">
        <title>Complete genome sequence of Corynebacterium casei LMG S-19264T (=DSM 44701T), isolated from a smear-ripened cheese.</title>
        <authorList>
            <consortium name="US DOE Joint Genome Institute (JGI-PGF)"/>
            <person name="Walter F."/>
            <person name="Albersmeier A."/>
            <person name="Kalinowski J."/>
            <person name="Ruckert C."/>
        </authorList>
    </citation>
    <scope>NUCLEOTIDE SEQUENCE</scope>
    <source>
        <strain evidence="3">CGMCC 1.15725</strain>
    </source>
</reference>
<comment type="caution">
    <text evidence="3">The sequence shown here is derived from an EMBL/GenBank/DDBJ whole genome shotgun (WGS) entry which is preliminary data.</text>
</comment>
<dbReference type="RefSeq" id="WP_189050579.1">
    <property type="nucleotide sequence ID" value="NZ_BMJQ01000014.1"/>
</dbReference>
<name>A0A8J2YYD7_9PROT</name>
<dbReference type="AlphaFoldDB" id="A0A8J2YYD7"/>
<keyword evidence="4" id="KW-1185">Reference proteome</keyword>
<dbReference type="Proteomes" id="UP000646365">
    <property type="component" value="Unassembled WGS sequence"/>
</dbReference>
<evidence type="ECO:0000313" key="3">
    <source>
        <dbReference type="EMBL" id="GGF36134.1"/>
    </source>
</evidence>
<sequence length="412" mass="42934">MLLGGVEASCYDNALYRARYASPTMGQPGVAATPAVPAPGAAPAASGGTAPQVSASNASASTAPTATAPTSTAPAPTSQAVTVAASTTADPAAGSAALPPLNLPVHEDWSSAQCPDIAVTFSGHAQPLHSNLADTAMFQEARQFHDRDYYEVAECFCTKYGNLSQTTKSDADAVMTETAQQFATASRMRIRSAIFVEDSPLGKYSEFQAAAQPPSASAAALRTYWRGQCSMRVEAIWDPATSARALQFLDSLHETKAAAADKAATAATDADPGISVDDPAAIKAEPTDLASQLERRHKELTSGTAAAKAQVNDPPSSLERPHKELTSTAAATKGEANNLTSRPEHRHKELTTTTVIAPPSAATETSSSTTATGGALPADTASRLQHLKELQDKGLITKQEYETKRQTILNQL</sequence>
<organism evidence="3 4">
    <name type="scientific">Aliidongia dinghuensis</name>
    <dbReference type="NCBI Taxonomy" id="1867774"/>
    <lineage>
        <taxon>Bacteria</taxon>
        <taxon>Pseudomonadati</taxon>
        <taxon>Pseudomonadota</taxon>
        <taxon>Alphaproteobacteria</taxon>
        <taxon>Rhodospirillales</taxon>
        <taxon>Dongiaceae</taxon>
        <taxon>Aliidongia</taxon>
    </lineage>
</organism>
<feature type="region of interest" description="Disordered" evidence="1">
    <location>
        <begin position="294"/>
        <end position="322"/>
    </location>
</feature>
<reference evidence="3" key="2">
    <citation type="submission" date="2020-09" db="EMBL/GenBank/DDBJ databases">
        <authorList>
            <person name="Sun Q."/>
            <person name="Zhou Y."/>
        </authorList>
    </citation>
    <scope>NUCLEOTIDE SEQUENCE</scope>
    <source>
        <strain evidence="3">CGMCC 1.15725</strain>
    </source>
</reference>
<dbReference type="EMBL" id="BMJQ01000014">
    <property type="protein sequence ID" value="GGF36134.1"/>
    <property type="molecule type" value="Genomic_DNA"/>
</dbReference>
<proteinExistence type="predicted"/>
<feature type="region of interest" description="Disordered" evidence="1">
    <location>
        <begin position="334"/>
        <end position="377"/>
    </location>
</feature>
<feature type="domain" description="SHOCT" evidence="2">
    <location>
        <begin position="383"/>
        <end position="409"/>
    </location>
</feature>
<protein>
    <recommendedName>
        <fullName evidence="2">SHOCT domain-containing protein</fullName>
    </recommendedName>
</protein>
<dbReference type="InterPro" id="IPR018649">
    <property type="entry name" value="SHOCT"/>
</dbReference>
<feature type="region of interest" description="Disordered" evidence="1">
    <location>
        <begin position="38"/>
        <end position="86"/>
    </location>
</feature>
<gene>
    <name evidence="3" type="ORF">GCM10011611_48190</name>
</gene>
<evidence type="ECO:0000256" key="1">
    <source>
        <dbReference type="SAM" id="MobiDB-lite"/>
    </source>
</evidence>